<evidence type="ECO:0000313" key="2">
    <source>
        <dbReference type="EMBL" id="KAB0794117.1"/>
    </source>
</evidence>
<reference evidence="2 3" key="1">
    <citation type="journal article" date="2018" name="Elife">
        <title>Firefly genomes illuminate parallel origins of bioluminescence in beetles.</title>
        <authorList>
            <person name="Fallon T.R."/>
            <person name="Lower S.E."/>
            <person name="Chang C.H."/>
            <person name="Bessho-Uehara M."/>
            <person name="Martin G.J."/>
            <person name="Bewick A.J."/>
            <person name="Behringer M."/>
            <person name="Debat H.J."/>
            <person name="Wong I."/>
            <person name="Day J.C."/>
            <person name="Suvorov A."/>
            <person name="Silva C.J."/>
            <person name="Stanger-Hall K.F."/>
            <person name="Hall D.W."/>
            <person name="Schmitz R.J."/>
            <person name="Nelson D.R."/>
            <person name="Lewis S.M."/>
            <person name="Shigenobu S."/>
            <person name="Bybee S.M."/>
            <person name="Larracuente A.M."/>
            <person name="Oba Y."/>
            <person name="Weng J.K."/>
        </authorList>
    </citation>
    <scope>NUCLEOTIDE SEQUENCE [LARGE SCALE GENOMIC DNA]</scope>
    <source>
        <strain evidence="2">1611_PpyrPB1</strain>
        <tissue evidence="2">Whole body</tissue>
    </source>
</reference>
<gene>
    <name evidence="2" type="ORF">PPYR_13737</name>
</gene>
<dbReference type="Proteomes" id="UP000327044">
    <property type="component" value="Unassembled WGS sequence"/>
</dbReference>
<protein>
    <recommendedName>
        <fullName evidence="4">Chitin-binding type-2 domain-containing protein</fullName>
    </recommendedName>
</protein>
<dbReference type="AlphaFoldDB" id="A0A5N4A9X7"/>
<dbReference type="InParanoid" id="A0A5N4A9X7"/>
<keyword evidence="3" id="KW-1185">Reference proteome</keyword>
<feature type="chain" id="PRO_5024314866" description="Chitin-binding type-2 domain-containing protein" evidence="1">
    <location>
        <begin position="19"/>
        <end position="177"/>
    </location>
</feature>
<name>A0A5N4A9X7_PHOPY</name>
<comment type="caution">
    <text evidence="2">The sequence shown here is derived from an EMBL/GenBank/DDBJ whole genome shotgun (WGS) entry which is preliminary data.</text>
</comment>
<keyword evidence="1" id="KW-0732">Signal</keyword>
<evidence type="ECO:0000313" key="3">
    <source>
        <dbReference type="Proteomes" id="UP000327044"/>
    </source>
</evidence>
<feature type="signal peptide" evidence="1">
    <location>
        <begin position="1"/>
        <end position="18"/>
    </location>
</feature>
<dbReference type="SUPFAM" id="SSF57625">
    <property type="entry name" value="Invertebrate chitin-binding proteins"/>
    <property type="match status" value="1"/>
</dbReference>
<evidence type="ECO:0000256" key="1">
    <source>
        <dbReference type="SAM" id="SignalP"/>
    </source>
</evidence>
<sequence length="177" mass="20355">MNILTSIVLSFLIANVCSANVGGSKRNLLREHLGWNDADHEYETTESGNELKEASFECRTSGMYPDPFDCNRYHHCARHGNDGDWNKTPLEHFSDTCNCGYAYNSRTTFCDISIRNNGTCNNNPITTCEHPGQNGRMEHNPSLYFICQYHHQNGQLYPFMYACEHGRKYNAYKYLCE</sequence>
<proteinExistence type="predicted"/>
<dbReference type="GO" id="GO:0008061">
    <property type="term" value="F:chitin binding"/>
    <property type="evidence" value="ECO:0007669"/>
    <property type="project" value="InterPro"/>
</dbReference>
<dbReference type="OrthoDB" id="6597859at2759"/>
<evidence type="ECO:0008006" key="4">
    <source>
        <dbReference type="Google" id="ProtNLM"/>
    </source>
</evidence>
<dbReference type="InterPro" id="IPR036508">
    <property type="entry name" value="Chitin-bd_dom_sf"/>
</dbReference>
<dbReference type="EMBL" id="VVIM01000009">
    <property type="protein sequence ID" value="KAB0794117.1"/>
    <property type="molecule type" value="Genomic_DNA"/>
</dbReference>
<accession>A0A5N4A9X7</accession>
<organism evidence="2 3">
    <name type="scientific">Photinus pyralis</name>
    <name type="common">Common eastern firefly</name>
    <name type="synonym">Lampyris pyralis</name>
    <dbReference type="NCBI Taxonomy" id="7054"/>
    <lineage>
        <taxon>Eukaryota</taxon>
        <taxon>Metazoa</taxon>
        <taxon>Ecdysozoa</taxon>
        <taxon>Arthropoda</taxon>
        <taxon>Hexapoda</taxon>
        <taxon>Insecta</taxon>
        <taxon>Pterygota</taxon>
        <taxon>Neoptera</taxon>
        <taxon>Endopterygota</taxon>
        <taxon>Coleoptera</taxon>
        <taxon>Polyphaga</taxon>
        <taxon>Elateriformia</taxon>
        <taxon>Elateroidea</taxon>
        <taxon>Lampyridae</taxon>
        <taxon>Lampyrinae</taxon>
        <taxon>Photinus</taxon>
    </lineage>
</organism>